<organism evidence="2 3">
    <name type="scientific">Stephania cephalantha</name>
    <dbReference type="NCBI Taxonomy" id="152367"/>
    <lineage>
        <taxon>Eukaryota</taxon>
        <taxon>Viridiplantae</taxon>
        <taxon>Streptophyta</taxon>
        <taxon>Embryophyta</taxon>
        <taxon>Tracheophyta</taxon>
        <taxon>Spermatophyta</taxon>
        <taxon>Magnoliopsida</taxon>
        <taxon>Ranunculales</taxon>
        <taxon>Menispermaceae</taxon>
        <taxon>Menispermoideae</taxon>
        <taxon>Cissampelideae</taxon>
        <taxon>Stephania</taxon>
    </lineage>
</organism>
<sequence>MALLSAILLLSLTSIFYSFVLCNSIMASYTYNYGRYEDSYYHGVNGVEETVNAATLESVEFDEFLINRDDEAEMKIEVILESPEEPQIKSKEDQHLVLVKPPTLPYIIVKPYKGVEVRERSEIFYTADTVVLDDHDSTDSFVLEVSYELPNLKEGVHDALPKAIDAPFVVDISEGEGIT</sequence>
<dbReference type="EMBL" id="JBBNAG010000010">
    <property type="protein sequence ID" value="KAK9100945.1"/>
    <property type="molecule type" value="Genomic_DNA"/>
</dbReference>
<dbReference type="AlphaFoldDB" id="A0AAP0EWF7"/>
<gene>
    <name evidence="2" type="ORF">Scep_024375</name>
</gene>
<protein>
    <submittedName>
        <fullName evidence="2">Uncharacterized protein</fullName>
    </submittedName>
</protein>
<evidence type="ECO:0000313" key="3">
    <source>
        <dbReference type="Proteomes" id="UP001419268"/>
    </source>
</evidence>
<proteinExistence type="predicted"/>
<feature type="signal peptide" evidence="1">
    <location>
        <begin position="1"/>
        <end position="22"/>
    </location>
</feature>
<keyword evidence="1" id="KW-0732">Signal</keyword>
<comment type="caution">
    <text evidence="2">The sequence shown here is derived from an EMBL/GenBank/DDBJ whole genome shotgun (WGS) entry which is preliminary data.</text>
</comment>
<evidence type="ECO:0000313" key="2">
    <source>
        <dbReference type="EMBL" id="KAK9100945.1"/>
    </source>
</evidence>
<reference evidence="2 3" key="1">
    <citation type="submission" date="2024-01" db="EMBL/GenBank/DDBJ databases">
        <title>Genome assemblies of Stephania.</title>
        <authorList>
            <person name="Yang L."/>
        </authorList>
    </citation>
    <scope>NUCLEOTIDE SEQUENCE [LARGE SCALE GENOMIC DNA]</scope>
    <source>
        <strain evidence="2">JXDWG</strain>
        <tissue evidence="2">Leaf</tissue>
    </source>
</reference>
<name>A0AAP0EWF7_9MAGN</name>
<dbReference type="Proteomes" id="UP001419268">
    <property type="component" value="Unassembled WGS sequence"/>
</dbReference>
<evidence type="ECO:0000256" key="1">
    <source>
        <dbReference type="SAM" id="SignalP"/>
    </source>
</evidence>
<feature type="chain" id="PRO_5042883352" evidence="1">
    <location>
        <begin position="23"/>
        <end position="179"/>
    </location>
</feature>
<keyword evidence="3" id="KW-1185">Reference proteome</keyword>
<accession>A0AAP0EWF7</accession>